<feature type="transmembrane region" description="Helical" evidence="1">
    <location>
        <begin position="51"/>
        <end position="68"/>
    </location>
</feature>
<dbReference type="Proteomes" id="UP000604046">
    <property type="component" value="Unassembled WGS sequence"/>
</dbReference>
<comment type="caution">
    <text evidence="2">The sequence shown here is derived from an EMBL/GenBank/DDBJ whole genome shotgun (WGS) entry which is preliminary data.</text>
</comment>
<sequence>MSLFGMYGWYVVPRPQSNKAQAYFQEVPQGHNGCSMDPSTDRLDTRLDTNFVVFTATFQLLFILRMACCGFKHRGYLRNVVRRALAALGRCLRVSVTEEERLIVEQVSFLRLQIARIYFRYVWVMLLLPLLVIELRVLRGVPGKMPAALFWSNSVTFVVGGLVDMIPSVLSVRNLNAAYFVLALGWAAHLSPWHVPPDKAAEVSLFFLGLARLPAIGIASSPVVVAAGSLLPLLVVLLRATAEPMPPASILAEITGLVANVCVSVSVQFLLNYRIERSMQYKKMASDFNAASSLLHLTCDSVVELDADLRMAEHTPSLSAMLLHNRPGATLAGMEFADLLAGAAEAARVVEILRRFEDCPPDSVNAQAFHTHLVDSDSNRFRTEVFQVMYHTPQGNARHLIGLRDVTDQESLSGSRAIESLSVVPRSVTPGSAGACSSIGASEHVQTCAIAHDKFLSLLIDMDLQLTHLSSQPICLGCRPSDLFSAAGVELLERLWAVQTAPNAATAQNRGSGLPNYSFSALELRLGHEPFDVSGTLQVVETQTGDRYLLLVCVMPLALTIAPKGSLGSPGSDEYTTVQF</sequence>
<evidence type="ECO:0000313" key="2">
    <source>
        <dbReference type="EMBL" id="CAE7223523.1"/>
    </source>
</evidence>
<keyword evidence="1" id="KW-0472">Membrane</keyword>
<gene>
    <name evidence="2" type="ORF">SNAT2548_LOCUS8441</name>
</gene>
<name>A0A812KGT2_9DINO</name>
<dbReference type="EMBL" id="CAJNDS010000624">
    <property type="protein sequence ID" value="CAE7223523.1"/>
    <property type="molecule type" value="Genomic_DNA"/>
</dbReference>
<feature type="transmembrane region" description="Helical" evidence="1">
    <location>
        <begin position="150"/>
        <end position="170"/>
    </location>
</feature>
<feature type="transmembrane region" description="Helical" evidence="1">
    <location>
        <begin position="250"/>
        <end position="271"/>
    </location>
</feature>
<reference evidence="2" key="1">
    <citation type="submission" date="2021-02" db="EMBL/GenBank/DDBJ databases">
        <authorList>
            <person name="Dougan E. K."/>
            <person name="Rhodes N."/>
            <person name="Thang M."/>
            <person name="Chan C."/>
        </authorList>
    </citation>
    <scope>NUCLEOTIDE SEQUENCE</scope>
</reference>
<feature type="transmembrane region" description="Helical" evidence="1">
    <location>
        <begin position="215"/>
        <end position="238"/>
    </location>
</feature>
<keyword evidence="1" id="KW-1133">Transmembrane helix</keyword>
<keyword evidence="1" id="KW-0812">Transmembrane</keyword>
<dbReference type="AlphaFoldDB" id="A0A812KGT2"/>
<accession>A0A812KGT2</accession>
<evidence type="ECO:0000256" key="1">
    <source>
        <dbReference type="SAM" id="Phobius"/>
    </source>
</evidence>
<proteinExistence type="predicted"/>
<evidence type="ECO:0000313" key="3">
    <source>
        <dbReference type="Proteomes" id="UP000604046"/>
    </source>
</evidence>
<feature type="transmembrane region" description="Helical" evidence="1">
    <location>
        <begin position="118"/>
        <end position="138"/>
    </location>
</feature>
<protein>
    <submittedName>
        <fullName evidence="2">Uncharacterized protein</fullName>
    </submittedName>
</protein>
<organism evidence="2 3">
    <name type="scientific">Symbiodinium natans</name>
    <dbReference type="NCBI Taxonomy" id="878477"/>
    <lineage>
        <taxon>Eukaryota</taxon>
        <taxon>Sar</taxon>
        <taxon>Alveolata</taxon>
        <taxon>Dinophyceae</taxon>
        <taxon>Suessiales</taxon>
        <taxon>Symbiodiniaceae</taxon>
        <taxon>Symbiodinium</taxon>
    </lineage>
</organism>
<keyword evidence="3" id="KW-1185">Reference proteome</keyword>
<feature type="transmembrane region" description="Helical" evidence="1">
    <location>
        <begin position="177"/>
        <end position="195"/>
    </location>
</feature>